<keyword evidence="9" id="KW-1185">Reference proteome</keyword>
<evidence type="ECO:0000256" key="1">
    <source>
        <dbReference type="ARBA" id="ARBA00004651"/>
    </source>
</evidence>
<keyword evidence="3" id="KW-1003">Cell membrane</keyword>
<dbReference type="GO" id="GO:0005886">
    <property type="term" value="C:plasma membrane"/>
    <property type="evidence" value="ECO:0007669"/>
    <property type="project" value="UniProtKB-SubCell"/>
</dbReference>
<evidence type="ECO:0000256" key="5">
    <source>
        <dbReference type="ARBA" id="ARBA00022989"/>
    </source>
</evidence>
<dbReference type="PANTHER" id="PTHR33884:SF3">
    <property type="entry name" value="UPF0410 PROTEIN YMGE"/>
    <property type="match status" value="1"/>
</dbReference>
<evidence type="ECO:0000256" key="3">
    <source>
        <dbReference type="ARBA" id="ARBA00022475"/>
    </source>
</evidence>
<dbReference type="Pfam" id="PF04226">
    <property type="entry name" value="Transgly_assoc"/>
    <property type="match status" value="1"/>
</dbReference>
<dbReference type="PANTHER" id="PTHR33884">
    <property type="entry name" value="UPF0410 PROTEIN YMGE"/>
    <property type="match status" value="1"/>
</dbReference>
<dbReference type="Proteomes" id="UP000216446">
    <property type="component" value="Unassembled WGS sequence"/>
</dbReference>
<keyword evidence="6 7" id="KW-0472">Membrane</keyword>
<protein>
    <recommendedName>
        <fullName evidence="10">Transglycosylase</fullName>
    </recommendedName>
</protein>
<dbReference type="OrthoDB" id="1684438at2"/>
<evidence type="ECO:0008006" key="10">
    <source>
        <dbReference type="Google" id="ProtNLM"/>
    </source>
</evidence>
<feature type="transmembrane region" description="Helical" evidence="7">
    <location>
        <begin position="56"/>
        <end position="75"/>
    </location>
</feature>
<dbReference type="EMBL" id="MQWB01000001">
    <property type="protein sequence ID" value="OZC03250.1"/>
    <property type="molecule type" value="Genomic_DNA"/>
</dbReference>
<comment type="subcellular location">
    <subcellularLocation>
        <location evidence="1">Cell membrane</location>
        <topology evidence="1">Multi-pass membrane protein</topology>
    </subcellularLocation>
</comment>
<comment type="similarity">
    <text evidence="2">Belongs to the UPF0410 family.</text>
</comment>
<dbReference type="AlphaFoldDB" id="A0A259TZX6"/>
<dbReference type="InterPro" id="IPR007341">
    <property type="entry name" value="Transgly_assoc"/>
</dbReference>
<keyword evidence="4 7" id="KW-0812">Transmembrane</keyword>
<evidence type="ECO:0000256" key="7">
    <source>
        <dbReference type="SAM" id="Phobius"/>
    </source>
</evidence>
<organism evidence="8 9">
    <name type="scientific">Rubricoccus marinus</name>
    <dbReference type="NCBI Taxonomy" id="716817"/>
    <lineage>
        <taxon>Bacteria</taxon>
        <taxon>Pseudomonadati</taxon>
        <taxon>Rhodothermota</taxon>
        <taxon>Rhodothermia</taxon>
        <taxon>Rhodothermales</taxon>
        <taxon>Rubricoccaceae</taxon>
        <taxon>Rubricoccus</taxon>
    </lineage>
</organism>
<gene>
    <name evidence="8" type="ORF">BSZ36_09840</name>
</gene>
<feature type="transmembrane region" description="Helical" evidence="7">
    <location>
        <begin position="27"/>
        <end position="49"/>
    </location>
</feature>
<evidence type="ECO:0000256" key="4">
    <source>
        <dbReference type="ARBA" id="ARBA00022692"/>
    </source>
</evidence>
<dbReference type="InParanoid" id="A0A259TZX6"/>
<keyword evidence="5 7" id="KW-1133">Transmembrane helix</keyword>
<evidence type="ECO:0000313" key="9">
    <source>
        <dbReference type="Proteomes" id="UP000216446"/>
    </source>
</evidence>
<accession>A0A259TZX6</accession>
<proteinExistence type="inferred from homology"/>
<evidence type="ECO:0000313" key="8">
    <source>
        <dbReference type="EMBL" id="OZC03250.1"/>
    </source>
</evidence>
<evidence type="ECO:0000256" key="6">
    <source>
        <dbReference type="ARBA" id="ARBA00023136"/>
    </source>
</evidence>
<sequence>MGWIFWIVIGAIAGFLAEKIMKADMGLLMNIGLGIVGALVGGFLINSLLGFGDGEGLIESIVVATIGAVLVLWVVNKVRERTAA</sequence>
<reference evidence="8 9" key="1">
    <citation type="submission" date="2016-11" db="EMBL/GenBank/DDBJ databases">
        <title>Study of marine rhodopsin-containing bacteria.</title>
        <authorList>
            <person name="Yoshizawa S."/>
            <person name="Kumagai Y."/>
            <person name="Kogure K."/>
        </authorList>
    </citation>
    <scope>NUCLEOTIDE SEQUENCE [LARGE SCALE GENOMIC DNA]</scope>
    <source>
        <strain evidence="8 9">SG-29</strain>
    </source>
</reference>
<dbReference type="RefSeq" id="WP_094548404.1">
    <property type="nucleotide sequence ID" value="NZ_MQWB01000001.1"/>
</dbReference>
<comment type="caution">
    <text evidence="8">The sequence shown here is derived from an EMBL/GenBank/DDBJ whole genome shotgun (WGS) entry which is preliminary data.</text>
</comment>
<dbReference type="FunCoup" id="A0A259TZX6">
    <property type="interactions" value="50"/>
</dbReference>
<evidence type="ECO:0000256" key="2">
    <source>
        <dbReference type="ARBA" id="ARBA00011006"/>
    </source>
</evidence>
<name>A0A259TZX6_9BACT</name>